<protein>
    <submittedName>
        <fullName evidence="3">Alpha/beta hydrolase</fullName>
    </submittedName>
</protein>
<gene>
    <name evidence="3" type="ORF">HFP15_09070</name>
</gene>
<dbReference type="PANTHER" id="PTHR48081:SF8">
    <property type="entry name" value="ALPHA_BETA HYDROLASE FOLD-3 DOMAIN-CONTAINING PROTEIN-RELATED"/>
    <property type="match status" value="1"/>
</dbReference>
<evidence type="ECO:0000259" key="2">
    <source>
        <dbReference type="Pfam" id="PF07859"/>
    </source>
</evidence>
<accession>A0ABX1IZV6</accession>
<dbReference type="InterPro" id="IPR013094">
    <property type="entry name" value="AB_hydrolase_3"/>
</dbReference>
<comment type="caution">
    <text evidence="3">The sequence shown here is derived from an EMBL/GenBank/DDBJ whole genome shotgun (WGS) entry which is preliminary data.</text>
</comment>
<dbReference type="GO" id="GO:0016787">
    <property type="term" value="F:hydrolase activity"/>
    <property type="evidence" value="ECO:0007669"/>
    <property type="project" value="UniProtKB-KW"/>
</dbReference>
<dbReference type="Proteomes" id="UP000715441">
    <property type="component" value="Unassembled WGS sequence"/>
</dbReference>
<reference evidence="3 4" key="1">
    <citation type="submission" date="2020-04" db="EMBL/GenBank/DDBJ databases">
        <title>Novel species.</title>
        <authorList>
            <person name="Teo W.F.A."/>
            <person name="Lipun K."/>
            <person name="Srisuk N."/>
            <person name="Duangmal K."/>
        </authorList>
    </citation>
    <scope>NUCLEOTIDE SEQUENCE [LARGE SCALE GENOMIC DNA]</scope>
    <source>
        <strain evidence="3 4">K13G38</strain>
    </source>
</reference>
<dbReference type="InterPro" id="IPR050300">
    <property type="entry name" value="GDXG_lipolytic_enzyme"/>
</dbReference>
<name>A0ABX1IZV6_9PSEU</name>
<dbReference type="EMBL" id="JAAXLS010000004">
    <property type="protein sequence ID" value="NKQ53031.1"/>
    <property type="molecule type" value="Genomic_DNA"/>
</dbReference>
<sequence>MIASMRLTRRKQTFADVGKLHQSLAPRQRPDDAVPPASARSGLEVERDEILGRPVYTIRPPHGRSSRHVLYFHGGAYVHQIQKDHWKFLGRLVKRTGCTVTAPLYPLAPNHRYDQTITMILAAYKEKLGEVAPHDQIVMGDSAGGGLSLVLARQLREEGRPQPQEIVLLSPWLDITMSDPMQREYDKKDPYLGIPGLLEAGRLYAGALDPSDPLVSPINGNLHGLGALTVFVGTRDVLLSDARRLRTKAEAEHVPLEYREYEGMFHAWVLATIPEAQRATDRIADLVTRERGR</sequence>
<organism evidence="3 4">
    <name type="scientific">Amycolatopsis acididurans</name>
    <dbReference type="NCBI Taxonomy" id="2724524"/>
    <lineage>
        <taxon>Bacteria</taxon>
        <taxon>Bacillati</taxon>
        <taxon>Actinomycetota</taxon>
        <taxon>Actinomycetes</taxon>
        <taxon>Pseudonocardiales</taxon>
        <taxon>Pseudonocardiaceae</taxon>
        <taxon>Amycolatopsis</taxon>
    </lineage>
</organism>
<evidence type="ECO:0000256" key="1">
    <source>
        <dbReference type="ARBA" id="ARBA00022801"/>
    </source>
</evidence>
<dbReference type="Gene3D" id="3.40.50.1820">
    <property type="entry name" value="alpha/beta hydrolase"/>
    <property type="match status" value="1"/>
</dbReference>
<evidence type="ECO:0000313" key="4">
    <source>
        <dbReference type="Proteomes" id="UP000715441"/>
    </source>
</evidence>
<dbReference type="Pfam" id="PF07859">
    <property type="entry name" value="Abhydrolase_3"/>
    <property type="match status" value="1"/>
</dbReference>
<proteinExistence type="predicted"/>
<keyword evidence="4" id="KW-1185">Reference proteome</keyword>
<dbReference type="PANTHER" id="PTHR48081">
    <property type="entry name" value="AB HYDROLASE SUPERFAMILY PROTEIN C4A8.06C"/>
    <property type="match status" value="1"/>
</dbReference>
<feature type="domain" description="Alpha/beta hydrolase fold-3" evidence="2">
    <location>
        <begin position="69"/>
        <end position="269"/>
    </location>
</feature>
<evidence type="ECO:0000313" key="3">
    <source>
        <dbReference type="EMBL" id="NKQ53031.1"/>
    </source>
</evidence>
<dbReference type="SUPFAM" id="SSF53474">
    <property type="entry name" value="alpha/beta-Hydrolases"/>
    <property type="match status" value="1"/>
</dbReference>
<keyword evidence="1 3" id="KW-0378">Hydrolase</keyword>
<dbReference type="InterPro" id="IPR029058">
    <property type="entry name" value="AB_hydrolase_fold"/>
</dbReference>